<gene>
    <name evidence="1" type="ORF">B0X71_18850</name>
</gene>
<evidence type="ECO:0000313" key="2">
    <source>
        <dbReference type="Proteomes" id="UP000188184"/>
    </source>
</evidence>
<dbReference type="EMBL" id="CP019641">
    <property type="protein sequence ID" value="AQQ55243.1"/>
    <property type="molecule type" value="Genomic_DNA"/>
</dbReference>
<accession>A0A1Q2L495</accession>
<geneLocation type="plasmid" evidence="1 2">
    <name>unnamed1</name>
</geneLocation>
<protein>
    <submittedName>
        <fullName evidence="1">Uncharacterized protein</fullName>
    </submittedName>
</protein>
<organism evidence="1 2">
    <name type="scientific">Planococcus lenghuensis</name>
    <dbReference type="NCBI Taxonomy" id="2213202"/>
    <lineage>
        <taxon>Bacteria</taxon>
        <taxon>Bacillati</taxon>
        <taxon>Bacillota</taxon>
        <taxon>Bacilli</taxon>
        <taxon>Bacillales</taxon>
        <taxon>Caryophanaceae</taxon>
        <taxon>Planococcus</taxon>
    </lineage>
</organism>
<dbReference type="AlphaFoldDB" id="A0A1Q2L495"/>
<dbReference type="KEGG" id="pmar:B0X71_18850"/>
<evidence type="ECO:0000313" key="1">
    <source>
        <dbReference type="EMBL" id="AQQ55243.1"/>
    </source>
</evidence>
<proteinExistence type="predicted"/>
<keyword evidence="2" id="KW-1185">Reference proteome</keyword>
<dbReference type="Proteomes" id="UP000188184">
    <property type="component" value="Plasmid unnamed1"/>
</dbReference>
<name>A0A1Q2L495_9BACL</name>
<dbReference type="OrthoDB" id="9801424at2"/>
<dbReference type="RefSeq" id="WP_077591103.1">
    <property type="nucleotide sequence ID" value="NZ_CP019641.1"/>
</dbReference>
<reference evidence="1 2" key="1">
    <citation type="submission" date="2017-02" db="EMBL/GenBank/DDBJ databases">
        <title>The complete genomic sequence of a novel cold adapted crude oil-degrading bacterium Planococcus qaidamina Y42.</title>
        <authorList>
            <person name="Yang R."/>
        </authorList>
    </citation>
    <scope>NUCLEOTIDE SEQUENCE [LARGE SCALE GENOMIC DNA]</scope>
    <source>
        <strain evidence="1 2">Y42</strain>
        <plasmid evidence="1 2">unnamed1</plasmid>
    </source>
</reference>
<sequence length="117" mass="14098">MTKYPTTSYFITPDQERWLDHRLEQQSAKKKNQQMFEIFQYAINNFRKHVESMNCYIELVQNISDEELVKVYLIYSEQLPIKQAANLLYEKIQAVYPAAVKKYTLVFAMHVFMNYKK</sequence>
<keyword evidence="1" id="KW-0614">Plasmid</keyword>